<evidence type="ECO:0000313" key="2">
    <source>
        <dbReference type="Proteomes" id="UP000284283"/>
    </source>
</evidence>
<dbReference type="AlphaFoldDB" id="A0AAE8F4Q0"/>
<comment type="caution">
    <text evidence="1">The sequence shown here is derived from an EMBL/GenBank/DDBJ whole genome shotgun (WGS) entry which is preliminary data.</text>
</comment>
<evidence type="ECO:0000313" key="1">
    <source>
        <dbReference type="EMBL" id="RNK98917.1"/>
    </source>
</evidence>
<name>A0AAE8F4Q0_XANVA</name>
<dbReference type="Proteomes" id="UP000284283">
    <property type="component" value="Unassembled WGS sequence"/>
</dbReference>
<organism evidence="1 2">
    <name type="scientific">Xanthomonas vasicola pv. vasculorum</name>
    <dbReference type="NCBI Taxonomy" id="325776"/>
    <lineage>
        <taxon>Bacteria</taxon>
        <taxon>Pseudomonadati</taxon>
        <taxon>Pseudomonadota</taxon>
        <taxon>Gammaproteobacteria</taxon>
        <taxon>Lysobacterales</taxon>
        <taxon>Lysobacteraceae</taxon>
        <taxon>Xanthomonas</taxon>
    </lineage>
</organism>
<accession>A0AAE8F4Q0</accession>
<protein>
    <submittedName>
        <fullName evidence="1">Uncharacterized protein</fullName>
    </submittedName>
</protein>
<reference evidence="1 2" key="1">
    <citation type="submission" date="2018-03" db="EMBL/GenBank/DDBJ databases">
        <authorList>
            <person name="Wu G."/>
        </authorList>
    </citation>
    <scope>NUCLEOTIDE SEQUENCE [LARGE SCALE GENOMIC DNA]</scope>
    <source>
        <strain evidence="1 2">SAM-118</strain>
    </source>
</reference>
<proteinExistence type="predicted"/>
<gene>
    <name evidence="1" type="ORF">C9386_18080</name>
</gene>
<dbReference type="EMBL" id="PYTT01000146">
    <property type="protein sequence ID" value="RNK98917.1"/>
    <property type="molecule type" value="Genomic_DNA"/>
</dbReference>
<sequence>MKRLPQMRKLPWHDRGHHGRSVIFCFRRGSVLPSRAEATMLHYCPVLQPSCAMGLRIRG</sequence>
<dbReference type="KEGG" id="xva:C7V42_21690"/>